<dbReference type="SUPFAM" id="SSF54427">
    <property type="entry name" value="NTF2-like"/>
    <property type="match status" value="1"/>
</dbReference>
<dbReference type="Proteomes" id="UP000653156">
    <property type="component" value="Chromosome"/>
</dbReference>
<evidence type="ECO:0000256" key="1">
    <source>
        <dbReference type="SAM" id="Phobius"/>
    </source>
</evidence>
<dbReference type="AlphaFoldDB" id="A0A892ZLN9"/>
<keyword evidence="1" id="KW-0812">Transmembrane</keyword>
<evidence type="ECO:0000259" key="3">
    <source>
        <dbReference type="Pfam" id="PF14534"/>
    </source>
</evidence>
<proteinExistence type="predicted"/>
<evidence type="ECO:0000313" key="5">
    <source>
        <dbReference type="Proteomes" id="UP000653156"/>
    </source>
</evidence>
<dbReference type="NCBIfam" id="TIGR02246">
    <property type="entry name" value="SgcJ/EcaC family oxidoreductase"/>
    <property type="match status" value="1"/>
</dbReference>
<dbReference type="RefSeq" id="WP_230339995.1">
    <property type="nucleotide sequence ID" value="NZ_CP069798.1"/>
</dbReference>
<feature type="signal peptide" evidence="2">
    <location>
        <begin position="1"/>
        <end position="23"/>
    </location>
</feature>
<gene>
    <name evidence="4" type="ORF">JQU52_04790</name>
</gene>
<keyword evidence="1" id="KW-1133">Transmembrane helix</keyword>
<evidence type="ECO:0000313" key="4">
    <source>
        <dbReference type="EMBL" id="QRQ82707.1"/>
    </source>
</evidence>
<feature type="transmembrane region" description="Helical" evidence="1">
    <location>
        <begin position="190"/>
        <end position="210"/>
    </location>
</feature>
<name>A0A892ZLN9_9NEIS</name>
<evidence type="ECO:0000256" key="2">
    <source>
        <dbReference type="SAM" id="SignalP"/>
    </source>
</evidence>
<keyword evidence="5" id="KW-1185">Reference proteome</keyword>
<accession>A0A892ZLN9</accession>
<dbReference type="InterPro" id="IPR027843">
    <property type="entry name" value="DUF4440"/>
</dbReference>
<feature type="chain" id="PRO_5034805288" evidence="2">
    <location>
        <begin position="24"/>
        <end position="218"/>
    </location>
</feature>
<reference evidence="4" key="1">
    <citation type="submission" date="2021-02" db="EMBL/GenBank/DDBJ databases">
        <title>Neisseriaceae sp. 26B isolated from the cloaca of a Common Toad-headed Turtle (Mesoclemmys nasuta).</title>
        <authorList>
            <person name="Spergser J."/>
            <person name="Busse H.-J."/>
        </authorList>
    </citation>
    <scope>NUCLEOTIDE SEQUENCE</scope>
    <source>
        <strain evidence="4">26B</strain>
    </source>
</reference>
<dbReference type="Pfam" id="PF14534">
    <property type="entry name" value="DUF4440"/>
    <property type="match status" value="1"/>
</dbReference>
<protein>
    <submittedName>
        <fullName evidence="4">Nuclear transport factor 2 family protein</fullName>
    </submittedName>
</protein>
<dbReference type="Gene3D" id="3.10.450.50">
    <property type="match status" value="1"/>
</dbReference>
<dbReference type="InterPro" id="IPR011944">
    <property type="entry name" value="Steroid_delta5-4_isomerase"/>
</dbReference>
<dbReference type="KEGG" id="ptes:JQU52_04790"/>
<feature type="domain" description="DUF4440" evidence="3">
    <location>
        <begin position="53"/>
        <end position="169"/>
    </location>
</feature>
<sequence>MPTRITAACLLAAVLLFQPLANAAPASTNAASASAPAASIQAVPADEALHQQLRDLRDRMQTALNQRDLNSLLDNVTDNVVFTTMNGDRVIGKEGIRQYFDTMLNGPNPLVRSVTTQFEVEALSHLYNGDTAVAFGHSNDHYELGNGQTINVSPQWSATLIRYEQRWLIANFHYSANIFDNPVLNAQRQWLLGGAATAALAAALLGFWFGRRQRRKAA</sequence>
<dbReference type="EMBL" id="CP069798">
    <property type="protein sequence ID" value="QRQ82707.1"/>
    <property type="molecule type" value="Genomic_DNA"/>
</dbReference>
<organism evidence="4 5">
    <name type="scientific">Paralysiella testudinis</name>
    <dbReference type="NCBI Taxonomy" id="2809020"/>
    <lineage>
        <taxon>Bacteria</taxon>
        <taxon>Pseudomonadati</taxon>
        <taxon>Pseudomonadota</taxon>
        <taxon>Betaproteobacteria</taxon>
        <taxon>Neisseriales</taxon>
        <taxon>Neisseriaceae</taxon>
        <taxon>Paralysiella</taxon>
    </lineage>
</organism>
<dbReference type="InterPro" id="IPR032710">
    <property type="entry name" value="NTF2-like_dom_sf"/>
</dbReference>
<keyword evidence="2" id="KW-0732">Signal</keyword>
<keyword evidence="1" id="KW-0472">Membrane</keyword>